<dbReference type="InterPro" id="IPR029044">
    <property type="entry name" value="Nucleotide-diphossugar_trans"/>
</dbReference>
<dbReference type="PANTHER" id="PTHR43777:SF1">
    <property type="entry name" value="MOLYBDENUM COFACTOR CYTIDYLYLTRANSFERASE"/>
    <property type="match status" value="1"/>
</dbReference>
<dbReference type="InterPro" id="IPR025877">
    <property type="entry name" value="MobA-like_NTP_Trfase"/>
</dbReference>
<gene>
    <name evidence="4" type="ORF">ABR69_11950</name>
</gene>
<feature type="region of interest" description="Disordered" evidence="2">
    <location>
        <begin position="1"/>
        <end position="20"/>
    </location>
</feature>
<dbReference type="GO" id="GO:0016779">
    <property type="term" value="F:nucleotidyltransferase activity"/>
    <property type="evidence" value="ECO:0007669"/>
    <property type="project" value="UniProtKB-ARBA"/>
</dbReference>
<name>A0A0R2S8S5_9GAMM</name>
<protein>
    <recommendedName>
        <fullName evidence="3">MobA-like NTP transferase domain-containing protein</fullName>
    </recommendedName>
</protein>
<dbReference type="AlphaFoldDB" id="A0A0R2S8S5"/>
<evidence type="ECO:0000256" key="2">
    <source>
        <dbReference type="SAM" id="MobiDB-lite"/>
    </source>
</evidence>
<accession>A0A0R2S8S5</accession>
<dbReference type="CDD" id="cd04182">
    <property type="entry name" value="GT_2_like_f"/>
    <property type="match status" value="1"/>
</dbReference>
<organism evidence="4 5">
    <name type="scientific">OM182 bacterium BACL3 MAG-120507-bin80</name>
    <dbReference type="NCBI Taxonomy" id="1655577"/>
    <lineage>
        <taxon>Bacteria</taxon>
        <taxon>Pseudomonadati</taxon>
        <taxon>Pseudomonadota</taxon>
        <taxon>Gammaproteobacteria</taxon>
        <taxon>OMG group</taxon>
        <taxon>OM182 clade</taxon>
    </lineage>
</organism>
<dbReference type="Proteomes" id="UP000051934">
    <property type="component" value="Unassembled WGS sequence"/>
</dbReference>
<evidence type="ECO:0000313" key="4">
    <source>
        <dbReference type="EMBL" id="KRO71319.1"/>
    </source>
</evidence>
<sequence>MNDSSALSQPAHPSSRTPESGSLEVGALVLAAGFSRRFGATKLLAALPENQQISLFEQTLINLCKALPTIIVVYRPELRTQFHEIRDRATQHYPGTAITLVEFKQAELGMGASLAFGASHITDWDAALVCLADMPYVMPSTYSLVADSVRPESIVVPCYRGARGHPIAFGSAYLDELRALAGDAGGRAILDMHSAKIFTLNVDDDGILIDIDTQDDLDKRL</sequence>
<reference evidence="4 5" key="1">
    <citation type="submission" date="2015-10" db="EMBL/GenBank/DDBJ databases">
        <title>Metagenome-Assembled Genomes uncover a global brackish microbiome.</title>
        <authorList>
            <person name="Hugerth L.W."/>
            <person name="Larsson J."/>
            <person name="Alneberg J."/>
            <person name="Lindh M.V."/>
            <person name="Legrand C."/>
            <person name="Pinhassi J."/>
            <person name="Andersson A.F."/>
        </authorList>
    </citation>
    <scope>NUCLEOTIDE SEQUENCE [LARGE SCALE GENOMIC DNA]</scope>
    <source>
        <strain evidence="4">BACL4 MAG-120507-bin80</strain>
    </source>
</reference>
<proteinExistence type="predicted"/>
<feature type="domain" description="MobA-like NTP transferase" evidence="3">
    <location>
        <begin position="27"/>
        <end position="193"/>
    </location>
</feature>
<evidence type="ECO:0000313" key="5">
    <source>
        <dbReference type="Proteomes" id="UP000051934"/>
    </source>
</evidence>
<keyword evidence="1" id="KW-0460">Magnesium</keyword>
<dbReference type="EMBL" id="LIBB01000202">
    <property type="protein sequence ID" value="KRO71319.1"/>
    <property type="molecule type" value="Genomic_DNA"/>
</dbReference>
<dbReference type="PANTHER" id="PTHR43777">
    <property type="entry name" value="MOLYBDENUM COFACTOR CYTIDYLYLTRANSFERASE"/>
    <property type="match status" value="1"/>
</dbReference>
<dbReference type="Pfam" id="PF12804">
    <property type="entry name" value="NTP_transf_3"/>
    <property type="match status" value="1"/>
</dbReference>
<evidence type="ECO:0000259" key="3">
    <source>
        <dbReference type="Pfam" id="PF12804"/>
    </source>
</evidence>
<evidence type="ECO:0000256" key="1">
    <source>
        <dbReference type="ARBA" id="ARBA00022842"/>
    </source>
</evidence>
<dbReference type="SUPFAM" id="SSF53448">
    <property type="entry name" value="Nucleotide-diphospho-sugar transferases"/>
    <property type="match status" value="1"/>
</dbReference>
<comment type="caution">
    <text evidence="4">The sequence shown here is derived from an EMBL/GenBank/DDBJ whole genome shotgun (WGS) entry which is preliminary data.</text>
</comment>
<dbReference type="Gene3D" id="3.90.550.10">
    <property type="entry name" value="Spore Coat Polysaccharide Biosynthesis Protein SpsA, Chain A"/>
    <property type="match status" value="1"/>
</dbReference>